<sequence length="165" mass="17785">MTEGGTRNRARHADAAAERRFGGLRRTFAALPASRRLDVAAAASADARDCTAAAPDGIAPAIQAAGSRRLADRLRPRPPRPPPELGRAAESPRPARHRFIACDVRGHGPCGEPARPGAHADDRRTWPGRRARKPVPAGRSARADRPARRARRPPTDTNCAPQRRT</sequence>
<dbReference type="AlphaFoldDB" id="A0AAW9CV61"/>
<gene>
    <name evidence="2" type="ORF">C7S16_7192</name>
</gene>
<evidence type="ECO:0000313" key="2">
    <source>
        <dbReference type="EMBL" id="MDW9253561.1"/>
    </source>
</evidence>
<comment type="caution">
    <text evidence="2">The sequence shown here is derived from an EMBL/GenBank/DDBJ whole genome shotgun (WGS) entry which is preliminary data.</text>
</comment>
<reference evidence="2" key="1">
    <citation type="submission" date="2018-08" db="EMBL/GenBank/DDBJ databases">
        <title>Identification of Burkholderia cepacia strains that express a Burkholderia pseudomallei-like capsular polysaccharide.</title>
        <authorList>
            <person name="Burtnick M.N."/>
            <person name="Vongsouvath M."/>
            <person name="Newton P."/>
            <person name="Wuthiekanun V."/>
            <person name="Limmathurotsakul D."/>
            <person name="Brett P.J."/>
            <person name="Chantratita N."/>
            <person name="Dance D.A."/>
        </authorList>
    </citation>
    <scope>NUCLEOTIDE SEQUENCE</scope>
    <source>
        <strain evidence="2">SBXCC001</strain>
    </source>
</reference>
<feature type="compositionally biased region" description="Low complexity" evidence="1">
    <location>
        <begin position="44"/>
        <end position="54"/>
    </location>
</feature>
<protein>
    <submittedName>
        <fullName evidence="2">Uncharacterized protein</fullName>
    </submittedName>
</protein>
<evidence type="ECO:0000313" key="3">
    <source>
        <dbReference type="Proteomes" id="UP001272137"/>
    </source>
</evidence>
<feature type="compositionally biased region" description="Polar residues" evidence="1">
    <location>
        <begin position="155"/>
        <end position="165"/>
    </location>
</feature>
<dbReference type="Proteomes" id="UP001272137">
    <property type="component" value="Unassembled WGS sequence"/>
</dbReference>
<evidence type="ECO:0000256" key="1">
    <source>
        <dbReference type="SAM" id="MobiDB-lite"/>
    </source>
</evidence>
<organism evidence="2 3">
    <name type="scientific">Burkholderia thailandensis</name>
    <dbReference type="NCBI Taxonomy" id="57975"/>
    <lineage>
        <taxon>Bacteria</taxon>
        <taxon>Pseudomonadati</taxon>
        <taxon>Pseudomonadota</taxon>
        <taxon>Betaproteobacteria</taxon>
        <taxon>Burkholderiales</taxon>
        <taxon>Burkholderiaceae</taxon>
        <taxon>Burkholderia</taxon>
        <taxon>pseudomallei group</taxon>
    </lineage>
</organism>
<accession>A0AAW9CV61</accession>
<name>A0AAW9CV61_BURTH</name>
<dbReference type="EMBL" id="QXCT01000001">
    <property type="protein sequence ID" value="MDW9253561.1"/>
    <property type="molecule type" value="Genomic_DNA"/>
</dbReference>
<feature type="region of interest" description="Disordered" evidence="1">
    <location>
        <begin position="44"/>
        <end position="165"/>
    </location>
</feature>
<proteinExistence type="predicted"/>